<dbReference type="InterPro" id="IPR050411">
    <property type="entry name" value="AlphaKG_dependent_hydroxylases"/>
</dbReference>
<organism evidence="3 4">
    <name type="scientific">Pochonia chlamydosporia 170</name>
    <dbReference type="NCBI Taxonomy" id="1380566"/>
    <lineage>
        <taxon>Eukaryota</taxon>
        <taxon>Fungi</taxon>
        <taxon>Dikarya</taxon>
        <taxon>Ascomycota</taxon>
        <taxon>Pezizomycotina</taxon>
        <taxon>Sordariomycetes</taxon>
        <taxon>Hypocreomycetidae</taxon>
        <taxon>Hypocreales</taxon>
        <taxon>Clavicipitaceae</taxon>
        <taxon>Pochonia</taxon>
    </lineage>
</organism>
<keyword evidence="4" id="KW-1185">Reference proteome</keyword>
<evidence type="ECO:0000256" key="1">
    <source>
        <dbReference type="ARBA" id="ARBA00023002"/>
    </source>
</evidence>
<dbReference type="GeneID" id="28854547"/>
<dbReference type="OrthoDB" id="5224680at2759"/>
<dbReference type="SUPFAM" id="SSF51197">
    <property type="entry name" value="Clavaminate synthase-like"/>
    <property type="match status" value="1"/>
</dbReference>
<name>A0A179G4K3_METCM</name>
<dbReference type="InterPro" id="IPR003819">
    <property type="entry name" value="TauD/TfdA-like"/>
</dbReference>
<dbReference type="STRING" id="1380566.A0A179G4K3"/>
<gene>
    <name evidence="3" type="ORF">VFPPC_12776</name>
</gene>
<dbReference type="PANTHER" id="PTHR10696:SF49">
    <property type="entry name" value="TAUD_TFDA-LIKE DOMAIN-CONTAINING PROTEIN"/>
    <property type="match status" value="1"/>
</dbReference>
<sequence>MALEGNGPVVGSRIAHVQNLTFPVPLTEVSGLPTGFPRVLESPLAWSGGQFTCDSEYVLRLTESDLNEIDGALQEFKELGLDGDLVSTQNFQLPALGLKLFELRRDIYCGKGFGLIRGLNPQRYSVEDLTTIYLGIQCYIANRQGRQDKKGNMLVHIIADNSTRMKATHHRHSTAPITFHNEEAGDIVSWLTRSTAASGGKCIIASSYTVYNALATTRPDLVRILARSDWPFALPQFQCRPVMFNHEGRVITNFGRAALLGSASHIRPDRLPKVNGAQIEALDAIEAIAKATQLEISTQAGDIHFINNLAILHRREGFVDGSSTTEKRHLVRMRLRDDEIGWSIPDELKDEWHKAFNPNLNRVWHLEPMPDGFFPLRSQTN</sequence>
<dbReference type="PANTHER" id="PTHR10696">
    <property type="entry name" value="GAMMA-BUTYROBETAINE HYDROXYLASE-RELATED"/>
    <property type="match status" value="1"/>
</dbReference>
<comment type="caution">
    <text evidence="3">The sequence shown here is derived from an EMBL/GenBank/DDBJ whole genome shotgun (WGS) entry which is preliminary data.</text>
</comment>
<dbReference type="RefSeq" id="XP_018148533.1">
    <property type="nucleotide sequence ID" value="XM_018290553.1"/>
</dbReference>
<evidence type="ECO:0000259" key="2">
    <source>
        <dbReference type="Pfam" id="PF02668"/>
    </source>
</evidence>
<proteinExistence type="predicted"/>
<dbReference type="EMBL" id="LSBJ02000001">
    <property type="protein sequence ID" value="OAQ72450.1"/>
    <property type="molecule type" value="Genomic_DNA"/>
</dbReference>
<keyword evidence="1" id="KW-0560">Oxidoreductase</keyword>
<protein>
    <submittedName>
        <fullName evidence="3">TfdA family oxidoreductase</fullName>
    </submittedName>
</protein>
<evidence type="ECO:0000313" key="3">
    <source>
        <dbReference type="EMBL" id="OAQ72450.1"/>
    </source>
</evidence>
<feature type="domain" description="TauD/TfdA-like" evidence="2">
    <location>
        <begin position="86"/>
        <end position="333"/>
    </location>
</feature>
<evidence type="ECO:0000313" key="4">
    <source>
        <dbReference type="Proteomes" id="UP000078397"/>
    </source>
</evidence>
<dbReference type="Pfam" id="PF02668">
    <property type="entry name" value="TauD"/>
    <property type="match status" value="1"/>
</dbReference>
<reference evidence="3 4" key="1">
    <citation type="journal article" date="2016" name="PLoS Pathog.">
        <title>Biosynthesis of antibiotic leucinostatins in bio-control fungus Purpureocillium lilacinum and their inhibition on phytophthora revealed by genome mining.</title>
        <authorList>
            <person name="Wang G."/>
            <person name="Liu Z."/>
            <person name="Lin R."/>
            <person name="Li E."/>
            <person name="Mao Z."/>
            <person name="Ling J."/>
            <person name="Yang Y."/>
            <person name="Yin W.B."/>
            <person name="Xie B."/>
        </authorList>
    </citation>
    <scope>NUCLEOTIDE SEQUENCE [LARGE SCALE GENOMIC DNA]</scope>
    <source>
        <strain evidence="3">170</strain>
    </source>
</reference>
<dbReference type="AlphaFoldDB" id="A0A179G4K3"/>
<dbReference type="InterPro" id="IPR042098">
    <property type="entry name" value="TauD-like_sf"/>
</dbReference>
<dbReference type="GO" id="GO:0016491">
    <property type="term" value="F:oxidoreductase activity"/>
    <property type="evidence" value="ECO:0007669"/>
    <property type="project" value="UniProtKB-KW"/>
</dbReference>
<dbReference type="Proteomes" id="UP000078397">
    <property type="component" value="Unassembled WGS sequence"/>
</dbReference>
<dbReference type="Gene3D" id="3.60.130.10">
    <property type="entry name" value="Clavaminate synthase-like"/>
    <property type="match status" value="1"/>
</dbReference>
<dbReference type="KEGG" id="pchm:VFPPC_12776"/>
<accession>A0A179G4K3</accession>